<proteinExistence type="predicted"/>
<dbReference type="SUPFAM" id="SSF54523">
    <property type="entry name" value="Pili subunits"/>
    <property type="match status" value="1"/>
</dbReference>
<dbReference type="SUPFAM" id="SSF49899">
    <property type="entry name" value="Concanavalin A-like lectins/glucanases"/>
    <property type="match status" value="2"/>
</dbReference>
<organism evidence="2">
    <name type="scientific">uncultured bacterium</name>
    <name type="common">gcode 4</name>
    <dbReference type="NCBI Taxonomy" id="1234023"/>
    <lineage>
        <taxon>Bacteria</taxon>
        <taxon>environmental samples</taxon>
    </lineage>
</organism>
<dbReference type="Gene3D" id="2.60.120.200">
    <property type="match status" value="2"/>
</dbReference>
<dbReference type="InterPro" id="IPR012902">
    <property type="entry name" value="N_methyl_site"/>
</dbReference>
<sequence>MPVQKIKNYNGFTLVELIVVIVILAILATIAFLSFSSQSGSARDSTRLADISSIKKSVEMYNVYSWTYPSPDNSYSYTYSGWTIWNQWTIWESAYKMLQKNLSKKVTDPLKWSEYDYSLASNKREYQVAWNFENPTSYEKSLNPFHLLSSQFSSLSSSEANALGWTGANVYISWNYNWVMLKVSTWSTYYFIPTPTLFWLNSWTWNVVYDSTFWSWNILLPWVNNLAVFDSSKVYASTSSTWLSVTEVADLMTKIQSAYSNWNVTAPAVQAIVAASWASLTDIGIWLLKNSLGWGNTQNSGGSDWTDTPSSDDTWRVLLLHWDNPNTASVLDSSSGNKTMVTTGNATQLWKFNRAWYFNGTNSYLNLPNSSDFDMWTWDFSIDFWFNTTNVGADQTMLFMNWASSTYASVLVKMTNRKLLLLMSTSGAWWNQISTSSDLIQNQWYHVAVVRKTWTVALYLDGAQVGTASIASQLYLGGITYVWALNYWTVQQFFNWYIDELRISKWTSRWFVPGFSLPTSPYNFDANDSLLMHFDGSWNSFADSTGKNTITAGSTATQTVSPKFGNWSLYFDWINSYLSSAGNSDFDFWSGSFTIDYWEYRTAVSTHSTVTNRRMNTSWIYDWIFRIWYVDLPWYLWHVTAIFDNGAWTPYNVVDMGTYELNAWNHFAVVRSWGNLYTFKNWQLVSQIAVTFTLPSTTDSLLIWRMQNNGYYYNGYVDEFHISKWIAKWTSDFTPPTSSY</sequence>
<dbReference type="InterPro" id="IPR045584">
    <property type="entry name" value="Pilin-like"/>
</dbReference>
<gene>
    <name evidence="2" type="ORF">ACD_2C00164G0006</name>
</gene>
<name>K2H0X2_9BACT</name>
<evidence type="ECO:0000256" key="1">
    <source>
        <dbReference type="ARBA" id="ARBA00022481"/>
    </source>
</evidence>
<dbReference type="GO" id="GO:0015627">
    <property type="term" value="C:type II protein secretion system complex"/>
    <property type="evidence" value="ECO:0007669"/>
    <property type="project" value="InterPro"/>
</dbReference>
<dbReference type="Gene3D" id="3.30.700.10">
    <property type="entry name" value="Glycoprotein, Type 4 Pilin"/>
    <property type="match status" value="1"/>
</dbReference>
<dbReference type="AlphaFoldDB" id="K2H0X2"/>
<accession>K2H0X2</accession>
<dbReference type="Pfam" id="PF13385">
    <property type="entry name" value="Laminin_G_3"/>
    <property type="match status" value="1"/>
</dbReference>
<dbReference type="Pfam" id="PF07963">
    <property type="entry name" value="N_methyl"/>
    <property type="match status" value="1"/>
</dbReference>
<dbReference type="InterPro" id="IPR013320">
    <property type="entry name" value="ConA-like_dom_sf"/>
</dbReference>
<reference evidence="2" key="1">
    <citation type="journal article" date="2012" name="Science">
        <title>Fermentation, hydrogen, and sulfur metabolism in multiple uncultivated bacterial phyla.</title>
        <authorList>
            <person name="Wrighton K.C."/>
            <person name="Thomas B.C."/>
            <person name="Sharon I."/>
            <person name="Miller C.S."/>
            <person name="Castelle C.J."/>
            <person name="VerBerkmoes N.C."/>
            <person name="Wilkins M.J."/>
            <person name="Hettich R.L."/>
            <person name="Lipton M.S."/>
            <person name="Williams K.H."/>
            <person name="Long P.E."/>
            <person name="Banfield J.F."/>
        </authorList>
    </citation>
    <scope>NUCLEOTIDE SEQUENCE [LARGE SCALE GENOMIC DNA]</scope>
</reference>
<protein>
    <submittedName>
        <fullName evidence="2">Laminin G</fullName>
    </submittedName>
</protein>
<dbReference type="GO" id="GO:0015628">
    <property type="term" value="P:protein secretion by the type II secretion system"/>
    <property type="evidence" value="ECO:0007669"/>
    <property type="project" value="InterPro"/>
</dbReference>
<dbReference type="InterPro" id="IPR000983">
    <property type="entry name" value="Bac_GSPG_pilin"/>
</dbReference>
<comment type="caution">
    <text evidence="2">The sequence shown here is derived from an EMBL/GenBank/DDBJ whole genome shotgun (WGS) entry which is preliminary data.</text>
</comment>
<dbReference type="PRINTS" id="PR00813">
    <property type="entry name" value="BCTERIALGSPG"/>
</dbReference>
<dbReference type="NCBIfam" id="TIGR02532">
    <property type="entry name" value="IV_pilin_GFxxxE"/>
    <property type="match status" value="1"/>
</dbReference>
<dbReference type="EMBL" id="AMFJ01000164">
    <property type="protein sequence ID" value="EKE29485.1"/>
    <property type="molecule type" value="Genomic_DNA"/>
</dbReference>
<keyword evidence="1" id="KW-0488">Methylation</keyword>
<evidence type="ECO:0000313" key="2">
    <source>
        <dbReference type="EMBL" id="EKE29485.1"/>
    </source>
</evidence>